<dbReference type="Proteomes" id="UP000001542">
    <property type="component" value="Unassembled WGS sequence"/>
</dbReference>
<keyword evidence="2" id="KW-1185">Reference proteome</keyword>
<dbReference type="KEGG" id="tva:4768495"/>
<dbReference type="SUPFAM" id="SSF55469">
    <property type="entry name" value="FMN-dependent nitroreductase-like"/>
    <property type="match status" value="1"/>
</dbReference>
<dbReference type="EMBL" id="DS113336">
    <property type="protein sequence ID" value="EAY10560.1"/>
    <property type="molecule type" value="Genomic_DNA"/>
</dbReference>
<reference evidence="1" key="2">
    <citation type="journal article" date="2007" name="Science">
        <title>Draft genome sequence of the sexually transmitted pathogen Trichomonas vaginalis.</title>
        <authorList>
            <person name="Carlton J.M."/>
            <person name="Hirt R.P."/>
            <person name="Silva J.C."/>
            <person name="Delcher A.L."/>
            <person name="Schatz M."/>
            <person name="Zhao Q."/>
            <person name="Wortman J.R."/>
            <person name="Bidwell S.L."/>
            <person name="Alsmark U.C.M."/>
            <person name="Besteiro S."/>
            <person name="Sicheritz-Ponten T."/>
            <person name="Noel C.J."/>
            <person name="Dacks J.B."/>
            <person name="Foster P.G."/>
            <person name="Simillion C."/>
            <person name="Van de Peer Y."/>
            <person name="Miranda-Saavedra D."/>
            <person name="Barton G.J."/>
            <person name="Westrop G.D."/>
            <person name="Mueller S."/>
            <person name="Dessi D."/>
            <person name="Fiori P.L."/>
            <person name="Ren Q."/>
            <person name="Paulsen I."/>
            <person name="Zhang H."/>
            <person name="Bastida-Corcuera F.D."/>
            <person name="Simoes-Barbosa A."/>
            <person name="Brown M.T."/>
            <person name="Hayes R.D."/>
            <person name="Mukherjee M."/>
            <person name="Okumura C.Y."/>
            <person name="Schneider R."/>
            <person name="Smith A.J."/>
            <person name="Vanacova S."/>
            <person name="Villalvazo M."/>
            <person name="Haas B.J."/>
            <person name="Pertea M."/>
            <person name="Feldblyum T.V."/>
            <person name="Utterback T.R."/>
            <person name="Shu C.L."/>
            <person name="Osoegawa K."/>
            <person name="de Jong P.J."/>
            <person name="Hrdy I."/>
            <person name="Horvathova L."/>
            <person name="Zubacova Z."/>
            <person name="Dolezal P."/>
            <person name="Malik S.B."/>
            <person name="Logsdon J.M. Jr."/>
            <person name="Henze K."/>
            <person name="Gupta A."/>
            <person name="Wang C.C."/>
            <person name="Dunne R.L."/>
            <person name="Upcroft J.A."/>
            <person name="Upcroft P."/>
            <person name="White O."/>
            <person name="Salzberg S.L."/>
            <person name="Tang P."/>
            <person name="Chiu C.-H."/>
            <person name="Lee Y.-S."/>
            <person name="Embley T.M."/>
            <person name="Coombs G.H."/>
            <person name="Mottram J.C."/>
            <person name="Tachezy J."/>
            <person name="Fraser-Liggett C.M."/>
            <person name="Johnson P.J."/>
        </authorList>
    </citation>
    <scope>NUCLEOTIDE SEQUENCE [LARGE SCALE GENOMIC DNA]</scope>
    <source>
        <strain evidence="1">G3</strain>
    </source>
</reference>
<gene>
    <name evidence="1" type="ORF">TVAG_184620</name>
</gene>
<accession>A2E9Z8</accession>
<dbReference type="InterPro" id="IPR000415">
    <property type="entry name" value="Nitroreductase-like"/>
</dbReference>
<dbReference type="GO" id="GO:0016491">
    <property type="term" value="F:oxidoreductase activity"/>
    <property type="evidence" value="ECO:0007669"/>
    <property type="project" value="InterPro"/>
</dbReference>
<dbReference type="VEuPathDB" id="TrichDB:TVAGG3_0180890"/>
<dbReference type="AlphaFoldDB" id="A2E9Z8"/>
<reference evidence="1" key="1">
    <citation type="submission" date="2006-10" db="EMBL/GenBank/DDBJ databases">
        <authorList>
            <person name="Amadeo P."/>
            <person name="Zhao Q."/>
            <person name="Wortman J."/>
            <person name="Fraser-Liggett C."/>
            <person name="Carlton J."/>
        </authorList>
    </citation>
    <scope>NUCLEOTIDE SEQUENCE</scope>
    <source>
        <strain evidence="1">G3</strain>
    </source>
</reference>
<dbReference type="VEuPathDB" id="TrichDB:TVAG_184620"/>
<sequence length="75" mass="8727">MSVQSTYKFSIEEAFERRHSTRNFKDTPFSEEKMSIIRKAAERANKIAQERNYEVELVVAPPGFGRMNMLVNEKG</sequence>
<protein>
    <submittedName>
        <fullName evidence="1">Uncharacterized protein</fullName>
    </submittedName>
</protein>
<dbReference type="SMR" id="A2E9Z8"/>
<dbReference type="Gene3D" id="3.40.109.10">
    <property type="entry name" value="NADH Oxidase"/>
    <property type="match status" value="1"/>
</dbReference>
<organism evidence="1 2">
    <name type="scientific">Trichomonas vaginalis (strain ATCC PRA-98 / G3)</name>
    <dbReference type="NCBI Taxonomy" id="412133"/>
    <lineage>
        <taxon>Eukaryota</taxon>
        <taxon>Metamonada</taxon>
        <taxon>Parabasalia</taxon>
        <taxon>Trichomonadida</taxon>
        <taxon>Trichomonadidae</taxon>
        <taxon>Trichomonas</taxon>
    </lineage>
</organism>
<proteinExistence type="predicted"/>
<name>A2E9Z8_TRIV3</name>
<evidence type="ECO:0000313" key="2">
    <source>
        <dbReference type="Proteomes" id="UP000001542"/>
    </source>
</evidence>
<evidence type="ECO:0000313" key="1">
    <source>
        <dbReference type="EMBL" id="EAY10560.1"/>
    </source>
</evidence>
<dbReference type="InParanoid" id="A2E9Z8"/>